<evidence type="ECO:0000313" key="2">
    <source>
        <dbReference type="Proteomes" id="UP001204798"/>
    </source>
</evidence>
<evidence type="ECO:0000313" key="1">
    <source>
        <dbReference type="EMBL" id="MCS3921020.1"/>
    </source>
</evidence>
<keyword evidence="2" id="KW-1185">Reference proteome</keyword>
<dbReference type="EMBL" id="JANUCP010000008">
    <property type="protein sequence ID" value="MCS3921020.1"/>
    <property type="molecule type" value="Genomic_DNA"/>
</dbReference>
<dbReference type="RefSeq" id="WP_029699836.1">
    <property type="nucleotide sequence ID" value="NZ_CP130454.1"/>
</dbReference>
<accession>A0ABT2ESS5</accession>
<sequence>MIVTREILASKLLAYINRQTTLAELVDWAEQVMQEGDFAEEDYETIRNIVARLGVADVEGFRLSWDEIVEILEQLGYKVRVEVTG</sequence>
<gene>
    <name evidence="1" type="ORF">M2350_003461</name>
</gene>
<proteinExistence type="predicted"/>
<organism evidence="1 2">
    <name type="scientific">Candidatus Fervidibacter sacchari</name>
    <dbReference type="NCBI Taxonomy" id="1448929"/>
    <lineage>
        <taxon>Bacteria</taxon>
        <taxon>Candidatus Fervidibacterota</taxon>
        <taxon>Candidatus Fervidibacter</taxon>
    </lineage>
</organism>
<comment type="caution">
    <text evidence="1">The sequence shown here is derived from an EMBL/GenBank/DDBJ whole genome shotgun (WGS) entry which is preliminary data.</text>
</comment>
<dbReference type="Proteomes" id="UP001204798">
    <property type="component" value="Unassembled WGS sequence"/>
</dbReference>
<protein>
    <submittedName>
        <fullName evidence="1">Cobyrinic acid a,c-diamide synthase</fullName>
    </submittedName>
</protein>
<name>A0ABT2ESS5_9BACT</name>
<reference evidence="1 2" key="1">
    <citation type="submission" date="2022-08" db="EMBL/GenBank/DDBJ databases">
        <title>Bacterial and archaeal communities from various locations to study Microbial Dark Matter (Phase II).</title>
        <authorList>
            <person name="Stepanauskas R."/>
        </authorList>
    </citation>
    <scope>NUCLEOTIDE SEQUENCE [LARGE SCALE GENOMIC DNA]</scope>
    <source>
        <strain evidence="1 2">PD1</strain>
    </source>
</reference>